<name>A0A840PDX4_9ACTN</name>
<evidence type="ECO:0000313" key="1">
    <source>
        <dbReference type="EMBL" id="MBB5137189.1"/>
    </source>
</evidence>
<comment type="caution">
    <text evidence="1">The sequence shown here is derived from an EMBL/GenBank/DDBJ whole genome shotgun (WGS) entry which is preliminary data.</text>
</comment>
<organism evidence="1 2">
    <name type="scientific">Thermocatellispora tengchongensis</name>
    <dbReference type="NCBI Taxonomy" id="1073253"/>
    <lineage>
        <taxon>Bacteria</taxon>
        <taxon>Bacillati</taxon>
        <taxon>Actinomycetota</taxon>
        <taxon>Actinomycetes</taxon>
        <taxon>Streptosporangiales</taxon>
        <taxon>Streptosporangiaceae</taxon>
        <taxon>Thermocatellispora</taxon>
    </lineage>
</organism>
<sequence length="61" mass="6745">MGALAEWGTAPRRLTGVLRHLAFSRERVIHDYQRDLTPHADDTLAAHARTLLSLGPPDGGW</sequence>
<protein>
    <submittedName>
        <fullName evidence="1">Uncharacterized protein</fullName>
    </submittedName>
</protein>
<keyword evidence="2" id="KW-1185">Reference proteome</keyword>
<dbReference type="RefSeq" id="WP_185054137.1">
    <property type="nucleotide sequence ID" value="NZ_BAABIX010000078.1"/>
</dbReference>
<dbReference type="AlphaFoldDB" id="A0A840PDX4"/>
<proteinExistence type="predicted"/>
<dbReference type="Proteomes" id="UP000578449">
    <property type="component" value="Unassembled WGS sequence"/>
</dbReference>
<evidence type="ECO:0000313" key="2">
    <source>
        <dbReference type="Proteomes" id="UP000578449"/>
    </source>
</evidence>
<reference evidence="1 2" key="1">
    <citation type="submission" date="2020-08" db="EMBL/GenBank/DDBJ databases">
        <title>Genomic Encyclopedia of Type Strains, Phase IV (KMG-IV): sequencing the most valuable type-strain genomes for metagenomic binning, comparative biology and taxonomic classification.</title>
        <authorList>
            <person name="Goeker M."/>
        </authorList>
    </citation>
    <scope>NUCLEOTIDE SEQUENCE [LARGE SCALE GENOMIC DNA]</scope>
    <source>
        <strain evidence="1 2">DSM 45615</strain>
    </source>
</reference>
<dbReference type="EMBL" id="JACHGN010000017">
    <property type="protein sequence ID" value="MBB5137189.1"/>
    <property type="molecule type" value="Genomic_DNA"/>
</dbReference>
<accession>A0A840PDX4</accession>
<gene>
    <name evidence="1" type="ORF">HNP84_006941</name>
</gene>